<sequence>ISTNALMEQLRLKYQQRPWTETLKLVYFCMDNHLRKPVSNAPDGLLLSCMEKIERTINAKSMFSVMNTLELLSRQKGLTVHVSPSGTACYITSMMFYVEIQLEKNGDVMDVKLAHFEEAPVVCDDLVQLLRMKNYDAFGKILEDLSNMYQIPGNSKMKAKGYLALQALEKDLYSMSLLDRTQDLNRVTEVLNGKVGHLVPRIGGTPMNIEFYISPYQVLEAELSHGSQVCGTKTVVTVEGTDTLHKLPLSPLIVDPQTGEDSNPAFLQLTDELSMDLPALFVLKFHQPVPMSSSSIEEIQRLTGINDLVSGIQISDLKLAPLYELIVRSTLKEKCSEDLSTNKSCFFVSLPDCPKHCYFINNGSEKSDLTGALVSKIPFTHPKCVPSVIEILRHQVAYNTLISSCVSEKHIKEDDSELLYFEVVPHKNTSFSVFFLHPVKENLACVVIDLITSREVQCHLYLNPQDPTLNSSDDFIARAVKRCMSVPVVMRAVLRNAAKVKADS</sequence>
<protein>
    <recommendedName>
        <fullName evidence="3 9">Mediator of RNA polymerase II transcription subunit 1</fullName>
    </recommendedName>
    <alternativeName>
        <fullName evidence="8 9">Mediator complex subunit 1</fullName>
    </alternativeName>
</protein>
<evidence type="ECO:0000256" key="5">
    <source>
        <dbReference type="ARBA" id="ARBA00023159"/>
    </source>
</evidence>
<evidence type="ECO:0000256" key="1">
    <source>
        <dbReference type="ARBA" id="ARBA00004123"/>
    </source>
</evidence>
<gene>
    <name evidence="11" type="primary">Med1_1</name>
    <name evidence="11" type="ORF">ILLCLE_R07155</name>
</gene>
<proteinExistence type="inferred from homology"/>
<keyword evidence="12" id="KW-1185">Reference proteome</keyword>
<dbReference type="PANTHER" id="PTHR12881">
    <property type="entry name" value="MEDIATOR OF RNA POLYMERASE II TRANSCRIPTION SUBUNIT 1"/>
    <property type="match status" value="1"/>
</dbReference>
<feature type="non-terminal residue" evidence="11">
    <location>
        <position position="504"/>
    </location>
</feature>
<evidence type="ECO:0000313" key="12">
    <source>
        <dbReference type="Proteomes" id="UP000534634"/>
    </source>
</evidence>
<keyword evidence="7 9" id="KW-0539">Nucleus</keyword>
<reference evidence="11 12" key="1">
    <citation type="submission" date="2019-09" db="EMBL/GenBank/DDBJ databases">
        <title>Bird 10,000 Genomes (B10K) Project - Family phase.</title>
        <authorList>
            <person name="Zhang G."/>
        </authorList>
    </citation>
    <scope>NUCLEOTIDE SEQUENCE [LARGE SCALE GENOMIC DNA]</scope>
    <source>
        <strain evidence="11">B10K-DU-002-01</strain>
        <tissue evidence="11">Muscle</tissue>
    </source>
</reference>
<dbReference type="GO" id="GO:0042974">
    <property type="term" value="F:nuclear retinoic acid receptor binding"/>
    <property type="evidence" value="ECO:0007669"/>
    <property type="project" value="TreeGrafter"/>
</dbReference>
<feature type="non-terminal residue" evidence="11">
    <location>
        <position position="1"/>
    </location>
</feature>
<dbReference type="Pfam" id="PF10744">
    <property type="entry name" value="Med1"/>
    <property type="match status" value="1"/>
</dbReference>
<evidence type="ECO:0000313" key="11">
    <source>
        <dbReference type="EMBL" id="NXM60267.1"/>
    </source>
</evidence>
<evidence type="ECO:0000259" key="10">
    <source>
        <dbReference type="Pfam" id="PF10744"/>
    </source>
</evidence>
<dbReference type="GO" id="GO:0016592">
    <property type="term" value="C:mediator complex"/>
    <property type="evidence" value="ECO:0007669"/>
    <property type="project" value="InterPro"/>
</dbReference>
<accession>A0A7L1C340</accession>
<evidence type="ECO:0000256" key="4">
    <source>
        <dbReference type="ARBA" id="ARBA00023015"/>
    </source>
</evidence>
<organism evidence="11 12">
    <name type="scientific">Illadopsis cleaveri</name>
    <name type="common">blackcap illadopsis</name>
    <dbReference type="NCBI Taxonomy" id="201329"/>
    <lineage>
        <taxon>Eukaryota</taxon>
        <taxon>Metazoa</taxon>
        <taxon>Chordata</taxon>
        <taxon>Craniata</taxon>
        <taxon>Vertebrata</taxon>
        <taxon>Euteleostomi</taxon>
        <taxon>Archelosauria</taxon>
        <taxon>Archosauria</taxon>
        <taxon>Dinosauria</taxon>
        <taxon>Saurischia</taxon>
        <taxon>Theropoda</taxon>
        <taxon>Coelurosauria</taxon>
        <taxon>Aves</taxon>
        <taxon>Neognathae</taxon>
        <taxon>Neoaves</taxon>
        <taxon>Telluraves</taxon>
        <taxon>Australaves</taxon>
        <taxon>Passeriformes</taxon>
        <taxon>Sylvioidea</taxon>
        <taxon>Timaliidae</taxon>
        <taxon>Illadopsis</taxon>
    </lineage>
</organism>
<dbReference type="AlphaFoldDB" id="A0A7L1C340"/>
<comment type="subcellular location">
    <subcellularLocation>
        <location evidence="1 9">Nucleus</location>
    </subcellularLocation>
</comment>
<comment type="caution">
    <text evidence="11">The sequence shown here is derived from an EMBL/GenBank/DDBJ whole genome shotgun (WGS) entry which is preliminary data.</text>
</comment>
<keyword evidence="5 9" id="KW-0010">Activator</keyword>
<feature type="domain" description="Mediator complex subunit Med1" evidence="10">
    <location>
        <begin position="58"/>
        <end position="406"/>
    </location>
</feature>
<dbReference type="EMBL" id="VXBB01015751">
    <property type="protein sequence ID" value="NXM60267.1"/>
    <property type="molecule type" value="Genomic_DNA"/>
</dbReference>
<evidence type="ECO:0000256" key="2">
    <source>
        <dbReference type="ARBA" id="ARBA00006210"/>
    </source>
</evidence>
<comment type="function">
    <text evidence="9">Component of the Mediator complex, a coactivator involved in the regulated transcription of nearly all RNA polymerase II-dependent genes. Mediator functions as a bridge to convey information from gene-specific regulatory proteins to the basal RNA polymerase II transcription machinery. Mediator is recruited to promoters by direct interactions with regulatory proteins and serves as a scaffold for the assembly of a functional preinitiation complex with RNA polymerase II and the general transcription factors.</text>
</comment>
<evidence type="ECO:0000256" key="6">
    <source>
        <dbReference type="ARBA" id="ARBA00023163"/>
    </source>
</evidence>
<evidence type="ECO:0000256" key="9">
    <source>
        <dbReference type="RuleBase" id="RU364059"/>
    </source>
</evidence>
<dbReference type="GO" id="GO:0042809">
    <property type="term" value="F:nuclear vitamin D receptor binding"/>
    <property type="evidence" value="ECO:0007669"/>
    <property type="project" value="TreeGrafter"/>
</dbReference>
<dbReference type="InterPro" id="IPR019680">
    <property type="entry name" value="Mediator_Med1"/>
</dbReference>
<evidence type="ECO:0000256" key="7">
    <source>
        <dbReference type="ARBA" id="ARBA00023242"/>
    </source>
</evidence>
<dbReference type="InterPro" id="IPR051999">
    <property type="entry name" value="Mediator_complex_subunit_1"/>
</dbReference>
<keyword evidence="6 9" id="KW-0804">Transcription</keyword>
<dbReference type="PANTHER" id="PTHR12881:SF10">
    <property type="entry name" value="MEDIATOR OF RNA POLYMERASE II TRANSCRIPTION SUBUNIT 1"/>
    <property type="match status" value="1"/>
</dbReference>
<evidence type="ECO:0000256" key="8">
    <source>
        <dbReference type="ARBA" id="ARBA00031254"/>
    </source>
</evidence>
<dbReference type="GO" id="GO:0003712">
    <property type="term" value="F:transcription coregulator activity"/>
    <property type="evidence" value="ECO:0007669"/>
    <property type="project" value="InterPro"/>
</dbReference>
<dbReference type="GO" id="GO:0045944">
    <property type="term" value="P:positive regulation of transcription by RNA polymerase II"/>
    <property type="evidence" value="ECO:0007669"/>
    <property type="project" value="UniProtKB-ARBA"/>
</dbReference>
<comment type="similarity">
    <text evidence="2 9">Belongs to the Mediator complex subunit 1 family.</text>
</comment>
<evidence type="ECO:0000256" key="3">
    <source>
        <dbReference type="ARBA" id="ARBA00020612"/>
    </source>
</evidence>
<dbReference type="Proteomes" id="UP000534634">
    <property type="component" value="Unassembled WGS sequence"/>
</dbReference>
<keyword evidence="4 9" id="KW-0805">Transcription regulation</keyword>
<name>A0A7L1C340_9PASS</name>
<dbReference type="GO" id="GO:0046966">
    <property type="term" value="F:nuclear thyroid hormone receptor binding"/>
    <property type="evidence" value="ECO:0007669"/>
    <property type="project" value="TreeGrafter"/>
</dbReference>
<dbReference type="GO" id="GO:0097067">
    <property type="term" value="P:cellular response to thyroid hormone stimulus"/>
    <property type="evidence" value="ECO:0007669"/>
    <property type="project" value="TreeGrafter"/>
</dbReference>